<gene>
    <name evidence="1" type="ORF">A0H76_2559</name>
</gene>
<comment type="caution">
    <text evidence="1">The sequence shown here is derived from an EMBL/GenBank/DDBJ whole genome shotgun (WGS) entry which is preliminary data.</text>
</comment>
<proteinExistence type="predicted"/>
<protein>
    <submittedName>
        <fullName evidence="1">Uncharacterized protein</fullName>
    </submittedName>
</protein>
<sequence>MELSWIFNGSFVSKNLISLQNTVYMFLTDIELLDQVFTEKFVIIKEKFQNFLQQLHYIEKKFYF</sequence>
<dbReference type="Proteomes" id="UP000192501">
    <property type="component" value="Unassembled WGS sequence"/>
</dbReference>
<evidence type="ECO:0000313" key="1">
    <source>
        <dbReference type="EMBL" id="ORD98404.1"/>
    </source>
</evidence>
<dbReference type="AlphaFoldDB" id="A0A1X0QFG9"/>
<evidence type="ECO:0000313" key="2">
    <source>
        <dbReference type="Proteomes" id="UP000192501"/>
    </source>
</evidence>
<dbReference type="VEuPathDB" id="MicrosporidiaDB:A0H76_2559"/>
<reference evidence="1 2" key="1">
    <citation type="journal article" date="2017" name="Environ. Microbiol.">
        <title>Decay of the glycolytic pathway and adaptation to intranuclear parasitism within Enterocytozoonidae microsporidia.</title>
        <authorList>
            <person name="Wiredu Boakye D."/>
            <person name="Jaroenlak P."/>
            <person name="Prachumwat A."/>
            <person name="Williams T.A."/>
            <person name="Bateman K.S."/>
            <person name="Itsathitphaisarn O."/>
            <person name="Sritunyalucksana K."/>
            <person name="Paszkiewicz K.H."/>
            <person name="Moore K.A."/>
            <person name="Stentiford G.D."/>
            <person name="Williams B.A."/>
        </authorList>
    </citation>
    <scope>NUCLEOTIDE SEQUENCE [LARGE SCALE GENOMIC DNA]</scope>
    <source>
        <strain evidence="2">canceri</strain>
    </source>
</reference>
<name>A0A1X0QFG9_9MICR</name>
<dbReference type="VEuPathDB" id="MicrosporidiaDB:HERIO_2391"/>
<dbReference type="EMBL" id="LTAI01000718">
    <property type="protein sequence ID" value="ORD98404.1"/>
    <property type="molecule type" value="Genomic_DNA"/>
</dbReference>
<accession>A0A1X0QFG9</accession>
<organism evidence="1 2">
    <name type="scientific">Hepatospora eriocheir</name>
    <dbReference type="NCBI Taxonomy" id="1081669"/>
    <lineage>
        <taxon>Eukaryota</taxon>
        <taxon>Fungi</taxon>
        <taxon>Fungi incertae sedis</taxon>
        <taxon>Microsporidia</taxon>
        <taxon>Hepatosporidae</taxon>
        <taxon>Hepatospora</taxon>
    </lineage>
</organism>